<gene>
    <name evidence="1" type="ORF">ACFSCY_25280</name>
</gene>
<comment type="caution">
    <text evidence="1">The sequence shown here is derived from an EMBL/GenBank/DDBJ whole genome shotgun (WGS) entry which is preliminary data.</text>
</comment>
<dbReference type="RefSeq" id="WP_343978438.1">
    <property type="nucleotide sequence ID" value="NZ_BAAAJG010000010.1"/>
</dbReference>
<evidence type="ECO:0000313" key="2">
    <source>
        <dbReference type="Proteomes" id="UP001597145"/>
    </source>
</evidence>
<dbReference type="Proteomes" id="UP001597145">
    <property type="component" value="Unassembled WGS sequence"/>
</dbReference>
<keyword evidence="2" id="KW-1185">Reference proteome</keyword>
<evidence type="ECO:0008006" key="3">
    <source>
        <dbReference type="Google" id="ProtNLM"/>
    </source>
</evidence>
<evidence type="ECO:0000313" key="1">
    <source>
        <dbReference type="EMBL" id="MFD1532740.1"/>
    </source>
</evidence>
<dbReference type="Gene3D" id="3.10.129.10">
    <property type="entry name" value="Hotdog Thioesterase"/>
    <property type="match status" value="1"/>
</dbReference>
<dbReference type="SUPFAM" id="SSF54637">
    <property type="entry name" value="Thioesterase/thiol ester dehydrase-isomerase"/>
    <property type="match status" value="1"/>
</dbReference>
<accession>A0ABW4FR70</accession>
<name>A0ABW4FR70_9PSEU</name>
<sequence length="142" mass="15956">MTMTTAARWADVQELTKLPPLTFEVTLSTLAKDVAGTRDIYPIHHDAGFARRNGARDIFLNTMWYQGLLGRYVTDWAGPDSFLRKLGFDMRGTNCPGDTLTVHGTVERKYAEGDRKLVDLTVHIDNQVQQDSVIARMTVELA</sequence>
<protein>
    <recommendedName>
        <fullName evidence="3">Acyl dehydratase</fullName>
    </recommendedName>
</protein>
<dbReference type="EMBL" id="JBHUCP010000019">
    <property type="protein sequence ID" value="MFD1532740.1"/>
    <property type="molecule type" value="Genomic_DNA"/>
</dbReference>
<reference evidence="2" key="1">
    <citation type="journal article" date="2019" name="Int. J. Syst. Evol. Microbiol.">
        <title>The Global Catalogue of Microorganisms (GCM) 10K type strain sequencing project: providing services to taxonomists for standard genome sequencing and annotation.</title>
        <authorList>
            <consortium name="The Broad Institute Genomics Platform"/>
            <consortium name="The Broad Institute Genome Sequencing Center for Infectious Disease"/>
            <person name="Wu L."/>
            <person name="Ma J."/>
        </authorList>
    </citation>
    <scope>NUCLEOTIDE SEQUENCE [LARGE SCALE GENOMIC DNA]</scope>
    <source>
        <strain evidence="2">JCM 12165</strain>
    </source>
</reference>
<organism evidence="1 2">
    <name type="scientific">Pseudonocardia aurantiaca</name>
    <dbReference type="NCBI Taxonomy" id="75290"/>
    <lineage>
        <taxon>Bacteria</taxon>
        <taxon>Bacillati</taxon>
        <taxon>Actinomycetota</taxon>
        <taxon>Actinomycetes</taxon>
        <taxon>Pseudonocardiales</taxon>
        <taxon>Pseudonocardiaceae</taxon>
        <taxon>Pseudonocardia</taxon>
    </lineage>
</organism>
<dbReference type="InterPro" id="IPR029069">
    <property type="entry name" value="HotDog_dom_sf"/>
</dbReference>
<proteinExistence type="predicted"/>